<proteinExistence type="predicted"/>
<dbReference type="AlphaFoldDB" id="A0A0D0VXW0"/>
<dbReference type="PANTHER" id="PTHR46082:SF6">
    <property type="entry name" value="AAA+ ATPASE DOMAIN-CONTAINING PROTEIN-RELATED"/>
    <property type="match status" value="1"/>
</dbReference>
<gene>
    <name evidence="2" type="ORF">TK50_09105</name>
</gene>
<dbReference type="RefSeq" id="WP_043962336.1">
    <property type="nucleotide sequence ID" value="NZ_JXSX01000001.1"/>
</dbReference>
<evidence type="ECO:0000256" key="1">
    <source>
        <dbReference type="SAM" id="MobiDB-lite"/>
    </source>
</evidence>
<evidence type="ECO:0008006" key="4">
    <source>
        <dbReference type="Google" id="ProtNLM"/>
    </source>
</evidence>
<protein>
    <recommendedName>
        <fullName evidence="4">Tetratricopeptide repeat-containing protein</fullName>
    </recommendedName>
</protein>
<dbReference type="NCBIfam" id="NF041121">
    <property type="entry name" value="SAV_2336_NTERM"/>
    <property type="match status" value="1"/>
</dbReference>
<dbReference type="InterPro" id="IPR011990">
    <property type="entry name" value="TPR-like_helical_dom_sf"/>
</dbReference>
<feature type="region of interest" description="Disordered" evidence="1">
    <location>
        <begin position="374"/>
        <end position="393"/>
    </location>
</feature>
<dbReference type="Gene3D" id="1.25.40.10">
    <property type="entry name" value="Tetratricopeptide repeat domain"/>
    <property type="match status" value="1"/>
</dbReference>
<dbReference type="InterPro" id="IPR053137">
    <property type="entry name" value="NLR-like"/>
</dbReference>
<keyword evidence="3" id="KW-1185">Reference proteome</keyword>
<dbReference type="EMBL" id="JXSX01000001">
    <property type="protein sequence ID" value="KIR65538.1"/>
    <property type="molecule type" value="Genomic_DNA"/>
</dbReference>
<feature type="compositionally biased region" description="Pro residues" evidence="1">
    <location>
        <begin position="374"/>
        <end position="383"/>
    </location>
</feature>
<dbReference type="SUPFAM" id="SSF48452">
    <property type="entry name" value="TPR-like"/>
    <property type="match status" value="1"/>
</dbReference>
<comment type="caution">
    <text evidence="2">The sequence shown here is derived from an EMBL/GenBank/DDBJ whole genome shotgun (WGS) entry which is preliminary data.</text>
</comment>
<dbReference type="InterPro" id="IPR047738">
    <property type="entry name" value="SAV_2336-like_N"/>
</dbReference>
<accession>A0A0D0VXW0</accession>
<feature type="compositionally biased region" description="Gly residues" evidence="1">
    <location>
        <begin position="114"/>
        <end position="124"/>
    </location>
</feature>
<dbReference type="Proteomes" id="UP000032254">
    <property type="component" value="Unassembled WGS sequence"/>
</dbReference>
<organism evidence="2 3">
    <name type="scientific">Micromonospora haikouensis</name>
    <dbReference type="NCBI Taxonomy" id="686309"/>
    <lineage>
        <taxon>Bacteria</taxon>
        <taxon>Bacillati</taxon>
        <taxon>Actinomycetota</taxon>
        <taxon>Actinomycetes</taxon>
        <taxon>Micromonosporales</taxon>
        <taxon>Micromonosporaceae</taxon>
        <taxon>Micromonospora</taxon>
    </lineage>
</organism>
<dbReference type="OrthoDB" id="3218567at2"/>
<feature type="region of interest" description="Disordered" evidence="1">
    <location>
        <begin position="33"/>
        <end position="131"/>
    </location>
</feature>
<dbReference type="GeneID" id="301304294"/>
<dbReference type="PANTHER" id="PTHR46082">
    <property type="entry name" value="ATP/GTP-BINDING PROTEIN-RELATED"/>
    <property type="match status" value="1"/>
</dbReference>
<sequence>MRTARLVEALRGGGLDALPREVAEALWLARFLPGDGASPSRGEPSAHPPPGSSPGSAAPGEADPPEAADPTAGPGPGSRVHPAGGGVDPPPGPGAADPRRWVELHLPAPAAPGAGAGHGGGGGLPVRAPEPPALDARALTRSLRPLRRRVPDPRAVVVDEEATATRIVEEGLWLPVLRQVRRPWFDLTLAVDAGASMAVWHPLVDDLAAVLARLGAFRRVERVRLPSGPGQRFEVGAAGGPGVPGHSMRELLDPRGRRLILVVSDCAGPQWHDGSMFRTLQDWARRETVAILQPLPQRMWRRSGLVPVRGRLTATDGGAANRQLRFAPRQWRPGRDLTGIVPVPVLQIQPDWLAGWARLTGTGAGSIDAVITLPPQPGPPAAAEPPAGGGPEEATHRLRRFRATASPEALRLATQLAELPVTLPVMRLVQQASATPTHPAHLAEVLLGGLLVRQPGPAGDLRFDFHAGVRPMLRELLLHTDLVRLRHEIARFLAGQMGISMREFAAALSGPPGTTGHAALGAPIGRLPATVLTRLGGRHRELIAFVEDGTPEPQHKVNGKPPTVPPASGAAGQDPPVQERDLAGLDAAIGSLRRATARDPAHADLPELARALRARFRLTGASADLLEAASILEQVVRGGREVGDPELVLDLAEVRLALFAERGTAGDLTSAVGLFRGVVAAGGPGSGASRAAVGLARALVVRADRLGAAADLDEAVQLYLAAAGTATGADRDDLRLRAVDALLRRFVLTGDRAALHRADAVAGAAADTPARLSRQVRLAELLRRAADGEPGVLHRAAQLYAEAAGRDGDARVLRGLAETHSELFAATGDPAELDAALAAARSAVAASDGDDLAYAECLATLTRVLRPRAALDHRGADLDELVDAARRLLDAVPGSHPDRHHHLATLGDALRLRYGAEGDAGDIQEACARFEEAVRVSPPTGPGLAGLLTDLSDALRARAERFGSRADLDAARLALVRAVDVTPAADPRSADRVRLLAEVLVALRERAAAVACYRRAVELYGRRHGPDGDRTVEVRAAFGGALIDADRFTEARDELRAVVDVLTQRLGPEHRRTLAARHAAARALVGLGDLDGARRELREVLAGQARGGGEDDPDAVATRELLDRLAGDD</sequence>
<evidence type="ECO:0000313" key="2">
    <source>
        <dbReference type="EMBL" id="KIR65538.1"/>
    </source>
</evidence>
<reference evidence="2 3" key="1">
    <citation type="submission" date="2015-01" db="EMBL/GenBank/DDBJ databases">
        <title>Sequencing and annotation of Micromonospora carbonacea strain JXNU-1 genome.</title>
        <authorList>
            <person name="Long Z."/>
            <person name="Huang Y."/>
            <person name="Jiang Y."/>
        </authorList>
    </citation>
    <scope>NUCLEOTIDE SEQUENCE [LARGE SCALE GENOMIC DNA]</scope>
    <source>
        <strain evidence="2 3">JXNU-1</strain>
    </source>
</reference>
<feature type="region of interest" description="Disordered" evidence="1">
    <location>
        <begin position="547"/>
        <end position="578"/>
    </location>
</feature>
<feature type="compositionally biased region" description="Low complexity" evidence="1">
    <location>
        <begin position="104"/>
        <end position="113"/>
    </location>
</feature>
<dbReference type="PATRIC" id="fig|47853.6.peg.1937"/>
<evidence type="ECO:0000313" key="3">
    <source>
        <dbReference type="Proteomes" id="UP000032254"/>
    </source>
</evidence>
<name>A0A0D0VXW0_9ACTN</name>